<reference evidence="1" key="1">
    <citation type="submission" date="2020-03" db="EMBL/GenBank/DDBJ databases">
        <title>Castanea mollissima Vanexum genome sequencing.</title>
        <authorList>
            <person name="Staton M."/>
        </authorList>
    </citation>
    <scope>NUCLEOTIDE SEQUENCE</scope>
    <source>
        <tissue evidence="1">Leaf</tissue>
    </source>
</reference>
<keyword evidence="2" id="KW-1185">Reference proteome</keyword>
<evidence type="ECO:0000313" key="2">
    <source>
        <dbReference type="Proteomes" id="UP000737018"/>
    </source>
</evidence>
<dbReference type="Proteomes" id="UP000737018">
    <property type="component" value="Unassembled WGS sequence"/>
</dbReference>
<sequence>MLDFFFFFCGWSWERSTCFFCNLDQPKFQSEIPK</sequence>
<comment type="caution">
    <text evidence="1">The sequence shown here is derived from an EMBL/GenBank/DDBJ whole genome shotgun (WGS) entry which is preliminary data.</text>
</comment>
<name>A0A8J4Q9R7_9ROSI</name>
<evidence type="ECO:0000313" key="1">
    <source>
        <dbReference type="EMBL" id="KAF3946310.1"/>
    </source>
</evidence>
<gene>
    <name evidence="1" type="ORF">CMV_027411</name>
</gene>
<dbReference type="EMBL" id="JRKL02009510">
    <property type="protein sequence ID" value="KAF3946310.1"/>
    <property type="molecule type" value="Genomic_DNA"/>
</dbReference>
<organism evidence="1 2">
    <name type="scientific">Castanea mollissima</name>
    <name type="common">Chinese chestnut</name>
    <dbReference type="NCBI Taxonomy" id="60419"/>
    <lineage>
        <taxon>Eukaryota</taxon>
        <taxon>Viridiplantae</taxon>
        <taxon>Streptophyta</taxon>
        <taxon>Embryophyta</taxon>
        <taxon>Tracheophyta</taxon>
        <taxon>Spermatophyta</taxon>
        <taxon>Magnoliopsida</taxon>
        <taxon>eudicotyledons</taxon>
        <taxon>Gunneridae</taxon>
        <taxon>Pentapetalae</taxon>
        <taxon>rosids</taxon>
        <taxon>fabids</taxon>
        <taxon>Fagales</taxon>
        <taxon>Fagaceae</taxon>
        <taxon>Castanea</taxon>
    </lineage>
</organism>
<accession>A0A8J4Q9R7</accession>
<protein>
    <submittedName>
        <fullName evidence="1">Uncharacterized protein</fullName>
    </submittedName>
</protein>
<dbReference type="AlphaFoldDB" id="A0A8J4Q9R7"/>
<proteinExistence type="predicted"/>
<feature type="non-terminal residue" evidence="1">
    <location>
        <position position="1"/>
    </location>
</feature>